<proteinExistence type="predicted"/>
<evidence type="ECO:0000313" key="3">
    <source>
        <dbReference type="Proteomes" id="UP000186176"/>
    </source>
</evidence>
<gene>
    <name evidence="2" type="ORF">cubi_00976</name>
</gene>
<evidence type="ECO:0000313" key="2">
    <source>
        <dbReference type="EMBL" id="OII70831.1"/>
    </source>
</evidence>
<feature type="signal peptide" evidence="1">
    <location>
        <begin position="1"/>
        <end position="22"/>
    </location>
</feature>
<accession>A0A1J4MA10</accession>
<dbReference type="VEuPathDB" id="CryptoDB:cubi_00976"/>
<sequence>MNLISFFLIFSVILVNDSYIYSKRHGQDFKAISFLKVKEEGGGFGVSKLGSDSKIIVDKGIGKNDKSVIGIFGDTFSTQFNGIGLSTKLEKEMNEIFSVECNADVFSFLINLLGKLFVHIKEIECELKILENAYKRCKGYGNIMRRIRKCVQIEEAYKGKRKVGRDSLNRLKIFGEKVSECVAGITKGLWIVGKHVEVSDEINENECNEQKLFEEAYTLTNYKVYHQVTVTAHSLFSVSLSKCKEKRCRKFNKKCRCILSTADQIEDLISYFEKVIIEKSSFISGCTKYLKNVHGSISKNLMQVPTSPSKKGLEEITQVSPLLTELY</sequence>
<dbReference type="OrthoDB" id="343058at2759"/>
<dbReference type="AlphaFoldDB" id="A0A1J4MA10"/>
<dbReference type="RefSeq" id="XP_028872939.1">
    <property type="nucleotide sequence ID" value="XM_029017988.1"/>
</dbReference>
<organism evidence="2 3">
    <name type="scientific">Cryptosporidium ubiquitum</name>
    <dbReference type="NCBI Taxonomy" id="857276"/>
    <lineage>
        <taxon>Eukaryota</taxon>
        <taxon>Sar</taxon>
        <taxon>Alveolata</taxon>
        <taxon>Apicomplexa</taxon>
        <taxon>Conoidasida</taxon>
        <taxon>Coccidia</taxon>
        <taxon>Eucoccidiorida</taxon>
        <taxon>Eimeriorina</taxon>
        <taxon>Cryptosporidiidae</taxon>
        <taxon>Cryptosporidium</taxon>
    </lineage>
</organism>
<dbReference type="Proteomes" id="UP000186176">
    <property type="component" value="Unassembled WGS sequence"/>
</dbReference>
<keyword evidence="1" id="KW-0732">Signal</keyword>
<name>A0A1J4MA10_9CRYT</name>
<feature type="chain" id="PRO_5012204679" evidence="1">
    <location>
        <begin position="23"/>
        <end position="327"/>
    </location>
</feature>
<reference evidence="2 3" key="1">
    <citation type="submission" date="2016-10" db="EMBL/GenBank/DDBJ databases">
        <title>Reductive evolution of mitochondrial metabolism and differential evolution of invasion-related proteins in Cryptosporidium.</title>
        <authorList>
            <person name="Liu S."/>
            <person name="Roellig D.M."/>
            <person name="Guo Y."/>
            <person name="Li N."/>
            <person name="Frace M.A."/>
            <person name="Tang K."/>
            <person name="Zhang L."/>
            <person name="Feng Y."/>
            <person name="Xiao L."/>
        </authorList>
    </citation>
    <scope>NUCLEOTIDE SEQUENCE [LARGE SCALE GENOMIC DNA]</scope>
    <source>
        <strain evidence="2">39726</strain>
    </source>
</reference>
<dbReference type="EMBL" id="LRBP01000039">
    <property type="protein sequence ID" value="OII70831.1"/>
    <property type="molecule type" value="Genomic_DNA"/>
</dbReference>
<dbReference type="GeneID" id="39977767"/>
<comment type="caution">
    <text evidence="2">The sequence shown here is derived from an EMBL/GenBank/DDBJ whole genome shotgun (WGS) entry which is preliminary data.</text>
</comment>
<protein>
    <submittedName>
        <fullName evidence="2">Uncharacterized protein</fullName>
    </submittedName>
</protein>
<keyword evidence="3" id="KW-1185">Reference proteome</keyword>
<evidence type="ECO:0000256" key="1">
    <source>
        <dbReference type="SAM" id="SignalP"/>
    </source>
</evidence>